<dbReference type="Proteomes" id="UP000092528">
    <property type="component" value="Chromosome 1"/>
</dbReference>
<organism evidence="3 4">
    <name type="scientific">Vibrio scophthalmi</name>
    <dbReference type="NCBI Taxonomy" id="45658"/>
    <lineage>
        <taxon>Bacteria</taxon>
        <taxon>Pseudomonadati</taxon>
        <taxon>Pseudomonadota</taxon>
        <taxon>Gammaproteobacteria</taxon>
        <taxon>Vibrionales</taxon>
        <taxon>Vibrionaceae</taxon>
        <taxon>Vibrio</taxon>
    </lineage>
</organism>
<evidence type="ECO:0000313" key="4">
    <source>
        <dbReference type="Proteomes" id="UP000092528"/>
    </source>
</evidence>
<dbReference type="EMBL" id="CP016414">
    <property type="protein sequence ID" value="ANU35554.1"/>
    <property type="molecule type" value="Genomic_DNA"/>
</dbReference>
<keyword evidence="3" id="KW-0378">Hydrolase</keyword>
<feature type="transmembrane region" description="Helical" evidence="1">
    <location>
        <begin position="30"/>
        <end position="47"/>
    </location>
</feature>
<gene>
    <name evidence="3" type="primary">cpaA</name>
    <name evidence="3" type="ORF">VSVS05_00417</name>
</gene>
<dbReference type="GO" id="GO:0004190">
    <property type="term" value="F:aspartic-type endopeptidase activity"/>
    <property type="evidence" value="ECO:0007669"/>
    <property type="project" value="UniProtKB-EC"/>
</dbReference>
<feature type="domain" description="Prepilin type IV endopeptidase peptidase" evidence="2">
    <location>
        <begin position="7"/>
        <end position="107"/>
    </location>
</feature>
<proteinExistence type="predicted"/>
<keyword evidence="1" id="KW-1133">Transmembrane helix</keyword>
<dbReference type="PATRIC" id="fig|45658.7.peg.386"/>
<dbReference type="Pfam" id="PF01478">
    <property type="entry name" value="Peptidase_A24"/>
    <property type="match status" value="1"/>
</dbReference>
<dbReference type="GeneID" id="96871570"/>
<sequence>MHITDLLFWVLLFAIGVSDAQKHRIPNKLVLALLLVTTLHILVYEQAAWLDHLVAGIISFSVCLGLYVLRIMAGGDVKLLFVIGLWLGVDQLAGGLIAIILAGGVVGGFYLLQYLARSSFSIMYNTRGYYLEKASFGLRKQTKLVIPFAPVVVIGLASFYYIH</sequence>
<keyword evidence="1" id="KW-0812">Transmembrane</keyword>
<evidence type="ECO:0000259" key="2">
    <source>
        <dbReference type="Pfam" id="PF01478"/>
    </source>
</evidence>
<evidence type="ECO:0000313" key="3">
    <source>
        <dbReference type="EMBL" id="ANU35554.1"/>
    </source>
</evidence>
<dbReference type="InterPro" id="IPR000045">
    <property type="entry name" value="Prepilin_IV_endopep_pep"/>
</dbReference>
<feature type="transmembrane region" description="Helical" evidence="1">
    <location>
        <begin position="92"/>
        <end position="112"/>
    </location>
</feature>
<accession>A0A1C7F8B9</accession>
<protein>
    <submittedName>
        <fullName evidence="3">Prepilin peptidase</fullName>
        <ecNumber evidence="3">3.4.23.43</ecNumber>
    </submittedName>
</protein>
<dbReference type="RefSeq" id="WP_065545065.1">
    <property type="nucleotide sequence ID" value="NZ_CP016414.1"/>
</dbReference>
<keyword evidence="1" id="KW-0472">Membrane</keyword>
<dbReference type="Gene3D" id="1.20.120.1220">
    <property type="match status" value="1"/>
</dbReference>
<name>A0A1C7F8B9_9VIBR</name>
<dbReference type="EC" id="3.4.23.43" evidence="3"/>
<keyword evidence="4" id="KW-1185">Reference proteome</keyword>
<reference evidence="3 4" key="1">
    <citation type="submission" date="2016-07" db="EMBL/GenBank/DDBJ databases">
        <title>Genome sequencing of Vibrio scophthalmi strain VS-05, an isolated from Paralichthys olivaceus.</title>
        <authorList>
            <person name="Han H.-J."/>
        </authorList>
    </citation>
    <scope>NUCLEOTIDE SEQUENCE [LARGE SCALE GENOMIC DNA]</scope>
    <source>
        <strain evidence="3 4">VS-05</strain>
    </source>
</reference>
<feature type="transmembrane region" description="Helical" evidence="1">
    <location>
        <begin position="54"/>
        <end position="72"/>
    </location>
</feature>
<dbReference type="AlphaFoldDB" id="A0A1C7F8B9"/>
<dbReference type="GO" id="GO:0016020">
    <property type="term" value="C:membrane"/>
    <property type="evidence" value="ECO:0007669"/>
    <property type="project" value="InterPro"/>
</dbReference>
<feature type="transmembrane region" description="Helical" evidence="1">
    <location>
        <begin position="144"/>
        <end position="162"/>
    </location>
</feature>
<evidence type="ECO:0000256" key="1">
    <source>
        <dbReference type="SAM" id="Phobius"/>
    </source>
</evidence>